<proteinExistence type="predicted"/>
<comment type="catalytic activity">
    <reaction evidence="1">
        <text>Hydrolyzes the link between N-acetylmuramoyl residues and L-amino acid residues in certain cell-wall glycopeptides.</text>
        <dbReference type="EC" id="3.5.1.28"/>
    </reaction>
</comment>
<dbReference type="GO" id="GO:0009253">
    <property type="term" value="P:peptidoglycan catabolic process"/>
    <property type="evidence" value="ECO:0007669"/>
    <property type="project" value="InterPro"/>
</dbReference>
<feature type="chain" id="PRO_5011688148" description="N-acetylmuramoyl-L-alanine amidase" evidence="5">
    <location>
        <begin position="21"/>
        <end position="383"/>
    </location>
</feature>
<keyword evidence="3" id="KW-0378">Hydrolase</keyword>
<evidence type="ECO:0000256" key="4">
    <source>
        <dbReference type="SAM" id="MobiDB-lite"/>
    </source>
</evidence>
<dbReference type="EMBL" id="FOYQ01000001">
    <property type="protein sequence ID" value="SFR39112.1"/>
    <property type="molecule type" value="Genomic_DNA"/>
</dbReference>
<dbReference type="InterPro" id="IPR002508">
    <property type="entry name" value="MurNAc-LAA_cat"/>
</dbReference>
<dbReference type="GO" id="GO:0030288">
    <property type="term" value="C:outer membrane-bounded periplasmic space"/>
    <property type="evidence" value="ECO:0007669"/>
    <property type="project" value="TreeGrafter"/>
</dbReference>
<feature type="domain" description="MurNAc-LAA" evidence="6">
    <location>
        <begin position="265"/>
        <end position="374"/>
    </location>
</feature>
<dbReference type="SUPFAM" id="SSF53187">
    <property type="entry name" value="Zn-dependent exopeptidases"/>
    <property type="match status" value="1"/>
</dbReference>
<name>A0A1I6GA77_9FLAO</name>
<dbReference type="InterPro" id="IPR050695">
    <property type="entry name" value="N-acetylmuramoyl_amidase_3"/>
</dbReference>
<dbReference type="EC" id="3.5.1.28" evidence="2"/>
<gene>
    <name evidence="7" type="ORF">SAMN04490243_1480</name>
</gene>
<evidence type="ECO:0000256" key="3">
    <source>
        <dbReference type="ARBA" id="ARBA00022801"/>
    </source>
</evidence>
<dbReference type="AlphaFoldDB" id="A0A1I6GA77"/>
<dbReference type="Proteomes" id="UP000199534">
    <property type="component" value="Unassembled WGS sequence"/>
</dbReference>
<dbReference type="SMART" id="SM00646">
    <property type="entry name" value="Ami_3"/>
    <property type="match status" value="1"/>
</dbReference>
<dbReference type="GO" id="GO:0008745">
    <property type="term" value="F:N-acetylmuramoyl-L-alanine amidase activity"/>
    <property type="evidence" value="ECO:0007669"/>
    <property type="project" value="UniProtKB-EC"/>
</dbReference>
<evidence type="ECO:0000259" key="6">
    <source>
        <dbReference type="SMART" id="SM00646"/>
    </source>
</evidence>
<protein>
    <recommendedName>
        <fullName evidence="2">N-acetylmuramoyl-L-alanine amidase</fullName>
        <ecNumber evidence="2">3.5.1.28</ecNumber>
    </recommendedName>
</protein>
<dbReference type="Gene3D" id="3.40.630.40">
    <property type="entry name" value="Zn-dependent exopeptidases"/>
    <property type="match status" value="1"/>
</dbReference>
<feature type="compositionally biased region" description="Acidic residues" evidence="4">
    <location>
        <begin position="107"/>
        <end position="119"/>
    </location>
</feature>
<dbReference type="OrthoDB" id="936124at2"/>
<keyword evidence="5" id="KW-0732">Signal</keyword>
<accession>A0A1I6GA77</accession>
<dbReference type="STRING" id="400055.SAMN04490243_1480"/>
<sequence length="383" mass="42965">MVRPFILLFLACFLAFPAFSQEAEHSDSLLLAVASPGDGAYSLLRKHGINPGEFLTAFMEINAQKLGEDGQLSAGTTYFLPVTESGDPVLASGPAPPEVVPAVTPEDQPEEEPKDEAEDVASGSEPDVTASAPEEEGEIYEIFGPEYERVSPESKRLEGTVYYLVSGHGGPDPGAMTKYGGKAIAEDEYAYDITLRLGRYLLSHGAMVYIIIRDPDDGIRDERILPIDHDEVAYPDKRIPLNQLARLKQRTEAVNKLYAKHRGKHQRLIVTHVDSRSSGQNIDVFFYHHEKSTQGKRLAEHIHKTFQQKYAYYQPNRKYNGTFKDRSNLYVVKNTHPPTAFIEVGNISNKKDQRRILDPDNRQALANWICEGILTDYESRKKD</sequence>
<feature type="signal peptide" evidence="5">
    <location>
        <begin position="1"/>
        <end position="20"/>
    </location>
</feature>
<feature type="region of interest" description="Disordered" evidence="4">
    <location>
        <begin position="85"/>
        <end position="135"/>
    </location>
</feature>
<evidence type="ECO:0000256" key="1">
    <source>
        <dbReference type="ARBA" id="ARBA00001561"/>
    </source>
</evidence>
<dbReference type="RefSeq" id="WP_092981861.1">
    <property type="nucleotide sequence ID" value="NZ_FOYQ01000001.1"/>
</dbReference>
<reference evidence="7 8" key="1">
    <citation type="submission" date="2016-10" db="EMBL/GenBank/DDBJ databases">
        <authorList>
            <person name="de Groot N.N."/>
        </authorList>
    </citation>
    <scope>NUCLEOTIDE SEQUENCE [LARGE SCALE GENOMIC DNA]</scope>
    <source>
        <strain evidence="7 8">DSM 21019</strain>
    </source>
</reference>
<dbReference type="PANTHER" id="PTHR30404:SF0">
    <property type="entry name" value="N-ACETYLMURAMOYL-L-ALANINE AMIDASE AMIC"/>
    <property type="match status" value="1"/>
</dbReference>
<organism evidence="7 8">
    <name type="scientific">Robiginitalea myxolifaciens</name>
    <dbReference type="NCBI Taxonomy" id="400055"/>
    <lineage>
        <taxon>Bacteria</taxon>
        <taxon>Pseudomonadati</taxon>
        <taxon>Bacteroidota</taxon>
        <taxon>Flavobacteriia</taxon>
        <taxon>Flavobacteriales</taxon>
        <taxon>Flavobacteriaceae</taxon>
        <taxon>Robiginitalea</taxon>
    </lineage>
</organism>
<dbReference type="Pfam" id="PF01520">
    <property type="entry name" value="Amidase_3"/>
    <property type="match status" value="1"/>
</dbReference>
<evidence type="ECO:0000313" key="8">
    <source>
        <dbReference type="Proteomes" id="UP000199534"/>
    </source>
</evidence>
<dbReference type="CDD" id="cd02696">
    <property type="entry name" value="MurNAc-LAA"/>
    <property type="match status" value="1"/>
</dbReference>
<dbReference type="PANTHER" id="PTHR30404">
    <property type="entry name" value="N-ACETYLMURAMOYL-L-ALANINE AMIDASE"/>
    <property type="match status" value="1"/>
</dbReference>
<evidence type="ECO:0000256" key="2">
    <source>
        <dbReference type="ARBA" id="ARBA00011901"/>
    </source>
</evidence>
<evidence type="ECO:0000256" key="5">
    <source>
        <dbReference type="SAM" id="SignalP"/>
    </source>
</evidence>
<evidence type="ECO:0000313" key="7">
    <source>
        <dbReference type="EMBL" id="SFR39112.1"/>
    </source>
</evidence>
<keyword evidence="8" id="KW-1185">Reference proteome</keyword>